<keyword evidence="2" id="KW-0378">Hydrolase</keyword>
<sequence>MITRRNLLQALAAVPLAGTAGLVSGRSPKGITIQRSSLAGFQFHEGETVWASLRIGQPLALIREPDNPHDSRAVRVEWRGRKLGYIPRRDNTAISQMLDRGERLEARIIELQASRSPWQRVQLEVGIPTST</sequence>
<accession>A0A5B8RG91</accession>
<feature type="domain" description="HIRAN" evidence="3">
    <location>
        <begin position="31"/>
        <end position="129"/>
    </location>
</feature>
<reference evidence="4" key="1">
    <citation type="submission" date="2019-06" db="EMBL/GenBank/DDBJ databases">
        <authorList>
            <person name="Murdoch R.W."/>
            <person name="Fathepure B."/>
        </authorList>
    </citation>
    <scope>NUCLEOTIDE SEQUENCE</scope>
</reference>
<dbReference type="InterPro" id="IPR019546">
    <property type="entry name" value="TAT_signal_bac_arc"/>
</dbReference>
<evidence type="ECO:0000259" key="3">
    <source>
        <dbReference type="SMART" id="SM00910"/>
    </source>
</evidence>
<dbReference type="Gene3D" id="3.30.70.2330">
    <property type="match status" value="1"/>
</dbReference>
<evidence type="ECO:0000256" key="2">
    <source>
        <dbReference type="ARBA" id="ARBA00022801"/>
    </source>
</evidence>
<evidence type="ECO:0000256" key="1">
    <source>
        <dbReference type="ARBA" id="ARBA00022723"/>
    </source>
</evidence>
<dbReference type="EMBL" id="MN079114">
    <property type="protein sequence ID" value="QEA05865.1"/>
    <property type="molecule type" value="Genomic_DNA"/>
</dbReference>
<dbReference type="InterPro" id="IPR014905">
    <property type="entry name" value="HIRAN"/>
</dbReference>
<keyword evidence="1" id="KW-0479">Metal-binding</keyword>
<dbReference type="GO" id="GO:0008270">
    <property type="term" value="F:zinc ion binding"/>
    <property type="evidence" value="ECO:0007669"/>
    <property type="project" value="InterPro"/>
</dbReference>
<dbReference type="AlphaFoldDB" id="A0A5B8RG91"/>
<proteinExistence type="predicted"/>
<dbReference type="NCBIfam" id="TIGR01409">
    <property type="entry name" value="TAT_signal_seq"/>
    <property type="match status" value="1"/>
</dbReference>
<dbReference type="GO" id="GO:0003676">
    <property type="term" value="F:nucleic acid binding"/>
    <property type="evidence" value="ECO:0007669"/>
    <property type="project" value="InterPro"/>
</dbReference>
<dbReference type="Pfam" id="PF08797">
    <property type="entry name" value="HIRAN"/>
    <property type="match status" value="1"/>
</dbReference>
<dbReference type="SMART" id="SM00910">
    <property type="entry name" value="HIRAN"/>
    <property type="match status" value="1"/>
</dbReference>
<name>A0A5B8RG91_9ZZZZ</name>
<protein>
    <recommendedName>
        <fullName evidence="3">HIRAN domain-containing protein</fullName>
    </recommendedName>
</protein>
<evidence type="ECO:0000313" key="4">
    <source>
        <dbReference type="EMBL" id="QEA05865.1"/>
    </source>
</evidence>
<dbReference type="GO" id="GO:0016818">
    <property type="term" value="F:hydrolase activity, acting on acid anhydrides, in phosphorus-containing anhydrides"/>
    <property type="evidence" value="ECO:0007669"/>
    <property type="project" value="InterPro"/>
</dbReference>
<organism evidence="4">
    <name type="scientific">uncultured organism</name>
    <dbReference type="NCBI Taxonomy" id="155900"/>
    <lineage>
        <taxon>unclassified sequences</taxon>
        <taxon>environmental samples</taxon>
    </lineage>
</organism>
<gene>
    <name evidence="4" type="ORF">KBTEX_02193</name>
</gene>